<dbReference type="PROSITE" id="PS50126">
    <property type="entry name" value="S1"/>
    <property type="match status" value="1"/>
</dbReference>
<dbReference type="PANTHER" id="PTHR10724:SF7">
    <property type="entry name" value="SMALL RIBOSOMAL SUBUNIT PROTEIN BS1C"/>
    <property type="match status" value="1"/>
</dbReference>
<dbReference type="Gene3D" id="2.40.50.140">
    <property type="entry name" value="Nucleic acid-binding proteins"/>
    <property type="match status" value="1"/>
</dbReference>
<evidence type="ECO:0000313" key="6">
    <source>
        <dbReference type="Proteomes" id="UP001059252"/>
    </source>
</evidence>
<accession>A0ABY5RBG3</accession>
<evidence type="ECO:0000256" key="1">
    <source>
        <dbReference type="ARBA" id="ARBA00006767"/>
    </source>
</evidence>
<keyword evidence="3" id="KW-0687">Ribonucleoprotein</keyword>
<evidence type="ECO:0000313" key="5">
    <source>
        <dbReference type="EMBL" id="UVD81687.1"/>
    </source>
</evidence>
<name>A0ABY5RBG3_9MOLU</name>
<evidence type="ECO:0000256" key="2">
    <source>
        <dbReference type="ARBA" id="ARBA00022980"/>
    </source>
</evidence>
<dbReference type="InterPro" id="IPR012340">
    <property type="entry name" value="NA-bd_OB-fold"/>
</dbReference>
<proteinExistence type="inferred from homology"/>
<gene>
    <name evidence="5" type="ORF">NV226_03105</name>
</gene>
<dbReference type="SMART" id="SM00316">
    <property type="entry name" value="S1"/>
    <property type="match status" value="1"/>
</dbReference>
<sequence length="112" mass="13145">MNKNQIVKGIVKSIHEKHFWVDLEAGYQGVVFINEISDFFVKKISNIVKVGEVLLFKVLTVNIQKKKVTLSYKAVKNKKRITNFFVYQIKPTKNGFLNLQKHAEEEIYSWKK</sequence>
<dbReference type="RefSeq" id="WP_258210861.1">
    <property type="nucleotide sequence ID" value="NZ_CP102734.1"/>
</dbReference>
<dbReference type="SUPFAM" id="SSF50249">
    <property type="entry name" value="Nucleic acid-binding proteins"/>
    <property type="match status" value="1"/>
</dbReference>
<dbReference type="EMBL" id="CP102734">
    <property type="protein sequence ID" value="UVD81687.1"/>
    <property type="molecule type" value="Genomic_DNA"/>
</dbReference>
<dbReference type="Pfam" id="PF00575">
    <property type="entry name" value="S1"/>
    <property type="match status" value="1"/>
</dbReference>
<feature type="domain" description="S1 motif" evidence="4">
    <location>
        <begin position="4"/>
        <end position="73"/>
    </location>
</feature>
<reference evidence="5" key="1">
    <citation type="submission" date="2022-08" db="EMBL/GenBank/DDBJ databases">
        <title>Complete genome of Mycoplasma iguanae type strain 2327.</title>
        <authorList>
            <person name="Spergser J."/>
        </authorList>
    </citation>
    <scope>NUCLEOTIDE SEQUENCE</scope>
    <source>
        <strain evidence="5">2327</strain>
    </source>
</reference>
<dbReference type="InterPro" id="IPR003029">
    <property type="entry name" value="S1_domain"/>
</dbReference>
<protein>
    <submittedName>
        <fullName evidence="5">S1 RNA-binding domain-containing protein</fullName>
    </submittedName>
</protein>
<evidence type="ECO:0000259" key="4">
    <source>
        <dbReference type="PROSITE" id="PS50126"/>
    </source>
</evidence>
<dbReference type="InterPro" id="IPR050437">
    <property type="entry name" value="Ribos_protein_bS1-like"/>
</dbReference>
<dbReference type="Proteomes" id="UP001059252">
    <property type="component" value="Chromosome"/>
</dbReference>
<organism evidence="5 6">
    <name type="scientific">Mycoplasma iguanae</name>
    <dbReference type="NCBI Taxonomy" id="292461"/>
    <lineage>
        <taxon>Bacteria</taxon>
        <taxon>Bacillati</taxon>
        <taxon>Mycoplasmatota</taxon>
        <taxon>Mollicutes</taxon>
        <taxon>Mycoplasmataceae</taxon>
        <taxon>Mycoplasma</taxon>
    </lineage>
</organism>
<keyword evidence="6" id="KW-1185">Reference proteome</keyword>
<keyword evidence="2" id="KW-0689">Ribosomal protein</keyword>
<dbReference type="CDD" id="cd00164">
    <property type="entry name" value="S1_like"/>
    <property type="match status" value="1"/>
</dbReference>
<dbReference type="PANTHER" id="PTHR10724">
    <property type="entry name" value="30S RIBOSOMAL PROTEIN S1"/>
    <property type="match status" value="1"/>
</dbReference>
<comment type="similarity">
    <text evidence="1">Belongs to the bacterial ribosomal protein bS1 family.</text>
</comment>
<evidence type="ECO:0000256" key="3">
    <source>
        <dbReference type="ARBA" id="ARBA00023274"/>
    </source>
</evidence>